<evidence type="ECO:0000313" key="6">
    <source>
        <dbReference type="Proteomes" id="UP001293254"/>
    </source>
</evidence>
<dbReference type="SMART" id="SM00015">
    <property type="entry name" value="IQ"/>
    <property type="match status" value="2"/>
</dbReference>
<sequence>MGKKKSWFTYVKRLFISKPKPESDERSQSWRWFLEKLKLRKHPAIEAPQKTLDEAAEEQRKHAVAVAIATAAAAEAAVAAANAAAEVVRLTSFPCQVERKNWHLSAVRIQTAFRGYLARKALSALKGIVKLQAVVRGELVRRSVIKKLASLSLFSKQHQLVHKRRIRTLLDYFSYGDNRHSQKEGLKSEELKFHSNADRSWDLSLVSKEALYLRKQEAIARRERMKQYSFSYRERRNEQFLQESMTLKESRRSSRFDRYAELEAEKHEETERFKSLPHSNTISVDTSRLGHLRLRSARKQETIDDLSSPFSLPRRSFCHVKQNSIGDDESLPDSPVFPAYMAATESAKAKSRSISTPRQRLRICETLSGHHSPCKLSLSSCRSFNMR</sequence>
<dbReference type="InterPro" id="IPR025064">
    <property type="entry name" value="DUF4005"/>
</dbReference>
<dbReference type="AlphaFoldDB" id="A0AAE1YLB7"/>
<dbReference type="Proteomes" id="UP001293254">
    <property type="component" value="Unassembled WGS sequence"/>
</dbReference>
<dbReference type="CDD" id="cd23767">
    <property type="entry name" value="IQCD"/>
    <property type="match status" value="1"/>
</dbReference>
<dbReference type="GO" id="GO:0005516">
    <property type="term" value="F:calmodulin binding"/>
    <property type="evidence" value="ECO:0007669"/>
    <property type="project" value="UniProtKB-KW"/>
</dbReference>
<comment type="caution">
    <text evidence="5">The sequence shown here is derived from an EMBL/GenBank/DDBJ whole genome shotgun (WGS) entry which is preliminary data.</text>
</comment>
<dbReference type="PANTHER" id="PTHR32295">
    <property type="entry name" value="IQ-DOMAIN 5-RELATED"/>
    <property type="match status" value="1"/>
</dbReference>
<dbReference type="Pfam" id="PF13178">
    <property type="entry name" value="DUF4005"/>
    <property type="match status" value="1"/>
</dbReference>
<dbReference type="Pfam" id="PF00612">
    <property type="entry name" value="IQ"/>
    <property type="match status" value="2"/>
</dbReference>
<dbReference type="Gene3D" id="1.20.5.190">
    <property type="match status" value="1"/>
</dbReference>
<comment type="subunit">
    <text evidence="3">Binds to multiple calmodulin (CaM) in the presence of Ca(2+) and CaM-like proteins.</text>
</comment>
<evidence type="ECO:0000313" key="5">
    <source>
        <dbReference type="EMBL" id="KAK4432083.1"/>
    </source>
</evidence>
<comment type="similarity">
    <text evidence="2">Belongs to the IQD family.</text>
</comment>
<gene>
    <name evidence="5" type="ORF">Salat_0970400</name>
</gene>
<reference evidence="5" key="1">
    <citation type="submission" date="2020-06" db="EMBL/GenBank/DDBJ databases">
        <authorList>
            <person name="Li T."/>
            <person name="Hu X."/>
            <person name="Zhang T."/>
            <person name="Song X."/>
            <person name="Zhang H."/>
            <person name="Dai N."/>
            <person name="Sheng W."/>
            <person name="Hou X."/>
            <person name="Wei L."/>
        </authorList>
    </citation>
    <scope>NUCLEOTIDE SEQUENCE</scope>
    <source>
        <strain evidence="5">3651</strain>
        <tissue evidence="5">Leaf</tissue>
    </source>
</reference>
<feature type="domain" description="DUF4005" evidence="4">
    <location>
        <begin position="322"/>
        <end position="362"/>
    </location>
</feature>
<dbReference type="PROSITE" id="PS50096">
    <property type="entry name" value="IQ"/>
    <property type="match status" value="2"/>
</dbReference>
<keyword evidence="1" id="KW-0112">Calmodulin-binding</keyword>
<evidence type="ECO:0000256" key="2">
    <source>
        <dbReference type="ARBA" id="ARBA00024341"/>
    </source>
</evidence>
<evidence type="ECO:0000256" key="1">
    <source>
        <dbReference type="ARBA" id="ARBA00022860"/>
    </source>
</evidence>
<accession>A0AAE1YLB7</accession>
<dbReference type="PANTHER" id="PTHR32295:SF212">
    <property type="entry name" value="CALMODULIN BINDING PROTEIN-RELATED"/>
    <property type="match status" value="1"/>
</dbReference>
<dbReference type="InterPro" id="IPR000048">
    <property type="entry name" value="IQ_motif_EF-hand-BS"/>
</dbReference>
<keyword evidence="6" id="KW-1185">Reference proteome</keyword>
<reference evidence="5" key="2">
    <citation type="journal article" date="2024" name="Plant">
        <title>Genomic evolution and insights into agronomic trait innovations of Sesamum species.</title>
        <authorList>
            <person name="Miao H."/>
            <person name="Wang L."/>
            <person name="Qu L."/>
            <person name="Liu H."/>
            <person name="Sun Y."/>
            <person name="Le M."/>
            <person name="Wang Q."/>
            <person name="Wei S."/>
            <person name="Zheng Y."/>
            <person name="Lin W."/>
            <person name="Duan Y."/>
            <person name="Cao H."/>
            <person name="Xiong S."/>
            <person name="Wang X."/>
            <person name="Wei L."/>
            <person name="Li C."/>
            <person name="Ma Q."/>
            <person name="Ju M."/>
            <person name="Zhao R."/>
            <person name="Li G."/>
            <person name="Mu C."/>
            <person name="Tian Q."/>
            <person name="Mei H."/>
            <person name="Zhang T."/>
            <person name="Gao T."/>
            <person name="Zhang H."/>
        </authorList>
    </citation>
    <scope>NUCLEOTIDE SEQUENCE</scope>
    <source>
        <strain evidence="5">3651</strain>
    </source>
</reference>
<protein>
    <submittedName>
        <fullName evidence="5">Protein IQ-DOMAIN 14</fullName>
    </submittedName>
</protein>
<name>A0AAE1YLB7_9LAMI</name>
<proteinExistence type="inferred from homology"/>
<evidence type="ECO:0000256" key="3">
    <source>
        <dbReference type="ARBA" id="ARBA00024378"/>
    </source>
</evidence>
<dbReference type="EMBL" id="JACGWO010000003">
    <property type="protein sequence ID" value="KAK4432083.1"/>
    <property type="molecule type" value="Genomic_DNA"/>
</dbReference>
<evidence type="ECO:0000259" key="4">
    <source>
        <dbReference type="Pfam" id="PF13178"/>
    </source>
</evidence>
<organism evidence="5 6">
    <name type="scientific">Sesamum alatum</name>
    <dbReference type="NCBI Taxonomy" id="300844"/>
    <lineage>
        <taxon>Eukaryota</taxon>
        <taxon>Viridiplantae</taxon>
        <taxon>Streptophyta</taxon>
        <taxon>Embryophyta</taxon>
        <taxon>Tracheophyta</taxon>
        <taxon>Spermatophyta</taxon>
        <taxon>Magnoliopsida</taxon>
        <taxon>eudicotyledons</taxon>
        <taxon>Gunneridae</taxon>
        <taxon>Pentapetalae</taxon>
        <taxon>asterids</taxon>
        <taxon>lamiids</taxon>
        <taxon>Lamiales</taxon>
        <taxon>Pedaliaceae</taxon>
        <taxon>Sesamum</taxon>
    </lineage>
</organism>